<evidence type="ECO:0000256" key="7">
    <source>
        <dbReference type="SAM" id="Phobius"/>
    </source>
</evidence>
<feature type="transmembrane region" description="Helical" evidence="7">
    <location>
        <begin position="242"/>
        <end position="269"/>
    </location>
</feature>
<feature type="compositionally biased region" description="Basic and acidic residues" evidence="6">
    <location>
        <begin position="697"/>
        <end position="711"/>
    </location>
</feature>
<dbReference type="PANTHER" id="PTHR17920:SF3">
    <property type="entry name" value="TRANSMEMBRANE AND COILED-COIL DOMAIN-CONTAINING PROTEIN 4"/>
    <property type="match status" value="1"/>
</dbReference>
<accession>A0ABM0JYT7</accession>
<evidence type="ECO:0000256" key="1">
    <source>
        <dbReference type="ARBA" id="ARBA00004141"/>
    </source>
</evidence>
<feature type="transmembrane region" description="Helical" evidence="7">
    <location>
        <begin position="372"/>
        <end position="395"/>
    </location>
</feature>
<dbReference type="SUPFAM" id="SSF53474">
    <property type="entry name" value="alpha/beta-Hydrolases"/>
    <property type="match status" value="1"/>
</dbReference>
<feature type="region of interest" description="Disordered" evidence="6">
    <location>
        <begin position="653"/>
        <end position="767"/>
    </location>
</feature>
<proteinExistence type="inferred from homology"/>
<feature type="compositionally biased region" description="Basic and acidic residues" evidence="6">
    <location>
        <begin position="618"/>
        <end position="627"/>
    </location>
</feature>
<sequence length="813" mass="87435">MSINMAASGRKVEPGDGNEFPKPGDENSATSSTEDIFGKVVPIHKQLSDVGQFSYAALCATALHTQFEGENDSKFREEALAVILISLEQPQQVCESVRAMLQGHGQDDMDPFIDILLAEEVLQKGAESIVSQLLAIAIGKGSYDARMRVVIKHLAWRLRVSWDAVEEIESEMSETLAMAQYEMSEMESADMEEQKQEKKKKEKQRKLKRYALIGLATVGGGTLIGLTGGLAAPLVAAGAGAIIGGAGAAVLGTTAGVALIGSLFGVAGAGLTGYKMKKRVGAIEEFEFEPLVCGNTLRVDSLATKQLHITIAVTGWLSNQMKDFRRPWKHLASSPEQYVLRWETKYLVPLGEAMDYIFNSAMAMATQEALKYTVLNGILAAIAWPAALVSASNIIDNPWSVALQRAQAAGRMLAEVLLSREQGNRPVTLIGYSLGARVIFSCLEELCKRKCSEGIVEDVVMLGTPATGDPKVWAMFSKVVAGKIVNGFCRGDWLLKFLYRTSSVQLSIAGLRPIRWADRRMHNIDLSDVVNGHMDYKEQLDTIMKAVGVKTRDEVTRMASGSKLTDSDKTSSEASAAMDELSSSDEEAFDQGKIARPAVSKAPATGPVILEDYSSQDTRADAVDREVDNKGSLQQFVIPGSASFDSGVDINRAESGSRERLTTQDSVDRVVSPEVQSDSGDKVEGADGRSAVSAEGVSEKRPEPRGDKEEGSSGTSTSQSLTQAPKDRVGDAGANGGDSTSDGSDQPHLEPPISQAEDTESKVEELTGSTLQRKKMFDSMYRLVLDDDLLDDFGDEDDDDDVVDGGASGNLGS</sequence>
<feature type="compositionally biased region" description="Acidic residues" evidence="6">
    <location>
        <begin position="790"/>
        <end position="803"/>
    </location>
</feature>
<dbReference type="RefSeq" id="XP_005104738.2">
    <property type="nucleotide sequence ID" value="XM_005104681.3"/>
</dbReference>
<organism evidence="8 9">
    <name type="scientific">Aplysia californica</name>
    <name type="common">California sea hare</name>
    <dbReference type="NCBI Taxonomy" id="6500"/>
    <lineage>
        <taxon>Eukaryota</taxon>
        <taxon>Metazoa</taxon>
        <taxon>Spiralia</taxon>
        <taxon>Lophotrochozoa</taxon>
        <taxon>Mollusca</taxon>
        <taxon>Gastropoda</taxon>
        <taxon>Heterobranchia</taxon>
        <taxon>Euthyneura</taxon>
        <taxon>Tectipleura</taxon>
        <taxon>Aplysiida</taxon>
        <taxon>Aplysioidea</taxon>
        <taxon>Aplysiidae</taxon>
        <taxon>Aplysia</taxon>
    </lineage>
</organism>
<evidence type="ECO:0000313" key="9">
    <source>
        <dbReference type="RefSeq" id="XP_005104738.2"/>
    </source>
</evidence>
<evidence type="ECO:0000256" key="6">
    <source>
        <dbReference type="SAM" id="MobiDB-lite"/>
    </source>
</evidence>
<dbReference type="InterPro" id="IPR029058">
    <property type="entry name" value="AB_hydrolase_fold"/>
</dbReference>
<keyword evidence="8" id="KW-1185">Reference proteome</keyword>
<name>A0ABM0JYT7_APLCA</name>
<evidence type="ECO:0000313" key="8">
    <source>
        <dbReference type="Proteomes" id="UP000694888"/>
    </source>
</evidence>
<feature type="compositionally biased region" description="Low complexity" evidence="6">
    <location>
        <begin position="712"/>
        <end position="723"/>
    </location>
</feature>
<keyword evidence="4 7" id="KW-1133">Transmembrane helix</keyword>
<evidence type="ECO:0000256" key="4">
    <source>
        <dbReference type="ARBA" id="ARBA00022989"/>
    </source>
</evidence>
<comment type="similarity">
    <text evidence="2">Belongs to the TMCO4 family.</text>
</comment>
<gene>
    <name evidence="9" type="primary">LOC101860515</name>
</gene>
<dbReference type="InterPro" id="IPR007941">
    <property type="entry name" value="DUF726"/>
</dbReference>
<dbReference type="Proteomes" id="UP000694888">
    <property type="component" value="Unplaced"/>
</dbReference>
<feature type="compositionally biased region" description="Basic and acidic residues" evidence="6">
    <location>
        <begin position="653"/>
        <end position="668"/>
    </location>
</feature>
<dbReference type="GeneID" id="101860515"/>
<keyword evidence="5 7" id="KW-0472">Membrane</keyword>
<dbReference type="PANTHER" id="PTHR17920">
    <property type="entry name" value="TRANSMEMBRANE AND COILED-COIL DOMAIN-CONTAINING PROTEIN 4 TMCO4"/>
    <property type="match status" value="1"/>
</dbReference>
<reference evidence="9" key="1">
    <citation type="submission" date="2025-08" db="UniProtKB">
        <authorList>
            <consortium name="RefSeq"/>
        </authorList>
    </citation>
    <scope>IDENTIFICATION</scope>
</reference>
<dbReference type="Pfam" id="PF05277">
    <property type="entry name" value="DUF726"/>
    <property type="match status" value="1"/>
</dbReference>
<keyword evidence="3 7" id="KW-0812">Transmembrane</keyword>
<feature type="region of interest" description="Disordered" evidence="6">
    <location>
        <begin position="557"/>
        <end position="627"/>
    </location>
</feature>
<evidence type="ECO:0000256" key="3">
    <source>
        <dbReference type="ARBA" id="ARBA00022692"/>
    </source>
</evidence>
<comment type="subcellular location">
    <subcellularLocation>
        <location evidence="1">Membrane</location>
        <topology evidence="1">Multi-pass membrane protein</topology>
    </subcellularLocation>
</comment>
<feature type="region of interest" description="Disordered" evidence="6">
    <location>
        <begin position="790"/>
        <end position="813"/>
    </location>
</feature>
<feature type="region of interest" description="Disordered" evidence="6">
    <location>
        <begin position="1"/>
        <end position="32"/>
    </location>
</feature>
<protein>
    <submittedName>
        <fullName evidence="9">Transmembrane and coiled-coil domain-containing protein 4 isoform X1</fullName>
    </submittedName>
</protein>
<evidence type="ECO:0000256" key="2">
    <source>
        <dbReference type="ARBA" id="ARBA00009824"/>
    </source>
</evidence>
<evidence type="ECO:0000256" key="5">
    <source>
        <dbReference type="ARBA" id="ARBA00023136"/>
    </source>
</evidence>
<feature type="transmembrane region" description="Helical" evidence="7">
    <location>
        <begin position="210"/>
        <end position="236"/>
    </location>
</feature>